<feature type="transmembrane region" description="Helical" evidence="6">
    <location>
        <begin position="356"/>
        <end position="376"/>
    </location>
</feature>
<evidence type="ECO:0000313" key="8">
    <source>
        <dbReference type="EMBL" id="CRL24615.1"/>
    </source>
</evidence>
<dbReference type="AlphaFoldDB" id="A0A0G4PE59"/>
<keyword evidence="9" id="KW-1185">Reference proteome</keyword>
<dbReference type="Proteomes" id="UP000053732">
    <property type="component" value="Unassembled WGS sequence"/>
</dbReference>
<name>A0A0G4PE59_PENC3</name>
<dbReference type="PANTHER" id="PTHR23511:SF4">
    <property type="entry name" value="MAJOR FACILITATOR SUPERFAMILY (MFS) PROFILE DOMAIN-CONTAINING PROTEIN"/>
    <property type="match status" value="1"/>
</dbReference>
<dbReference type="GO" id="GO:0022857">
    <property type="term" value="F:transmembrane transporter activity"/>
    <property type="evidence" value="ECO:0007669"/>
    <property type="project" value="InterPro"/>
</dbReference>
<keyword evidence="2" id="KW-0813">Transport</keyword>
<feature type="transmembrane region" description="Helical" evidence="6">
    <location>
        <begin position="383"/>
        <end position="402"/>
    </location>
</feature>
<dbReference type="InterPro" id="IPR036259">
    <property type="entry name" value="MFS_trans_sf"/>
</dbReference>
<proteinExistence type="predicted"/>
<accession>A0A0G4PE59</accession>
<feature type="transmembrane region" description="Helical" evidence="6">
    <location>
        <begin position="216"/>
        <end position="238"/>
    </location>
</feature>
<feature type="domain" description="Major facilitator superfamily (MFS) profile" evidence="7">
    <location>
        <begin position="51"/>
        <end position="494"/>
    </location>
</feature>
<dbReference type="InterPro" id="IPR011701">
    <property type="entry name" value="MFS"/>
</dbReference>
<evidence type="ECO:0000256" key="6">
    <source>
        <dbReference type="SAM" id="Phobius"/>
    </source>
</evidence>
<feature type="transmembrane region" description="Helical" evidence="6">
    <location>
        <begin position="169"/>
        <end position="196"/>
    </location>
</feature>
<feature type="transmembrane region" description="Helical" evidence="6">
    <location>
        <begin position="114"/>
        <end position="133"/>
    </location>
</feature>
<feature type="transmembrane region" description="Helical" evidence="6">
    <location>
        <begin position="84"/>
        <end position="107"/>
    </location>
</feature>
<gene>
    <name evidence="8" type="ORF">PCAMFM013_S012g000225</name>
</gene>
<feature type="transmembrane region" description="Helical" evidence="6">
    <location>
        <begin position="139"/>
        <end position="162"/>
    </location>
</feature>
<keyword evidence="5 6" id="KW-0472">Membrane</keyword>
<comment type="subcellular location">
    <subcellularLocation>
        <location evidence="1">Membrane</location>
        <topology evidence="1">Multi-pass membrane protein</topology>
    </subcellularLocation>
</comment>
<feature type="transmembrane region" description="Helical" evidence="6">
    <location>
        <begin position="408"/>
        <end position="429"/>
    </location>
</feature>
<feature type="transmembrane region" description="Helical" evidence="6">
    <location>
        <begin position="51"/>
        <end position="72"/>
    </location>
</feature>
<evidence type="ECO:0000256" key="1">
    <source>
        <dbReference type="ARBA" id="ARBA00004141"/>
    </source>
</evidence>
<dbReference type="GO" id="GO:0016020">
    <property type="term" value="C:membrane"/>
    <property type="evidence" value="ECO:0007669"/>
    <property type="project" value="UniProtKB-SubCell"/>
</dbReference>
<dbReference type="PROSITE" id="PS50850">
    <property type="entry name" value="MFS"/>
    <property type="match status" value="1"/>
</dbReference>
<evidence type="ECO:0000256" key="4">
    <source>
        <dbReference type="ARBA" id="ARBA00022989"/>
    </source>
</evidence>
<dbReference type="Gene3D" id="1.20.1250.20">
    <property type="entry name" value="MFS general substrate transporter like domains"/>
    <property type="match status" value="1"/>
</dbReference>
<evidence type="ECO:0000259" key="7">
    <source>
        <dbReference type="PROSITE" id="PS50850"/>
    </source>
</evidence>
<evidence type="ECO:0000313" key="9">
    <source>
        <dbReference type="Proteomes" id="UP000053732"/>
    </source>
</evidence>
<dbReference type="InterPro" id="IPR020846">
    <property type="entry name" value="MFS_dom"/>
</dbReference>
<reference evidence="8 9" key="1">
    <citation type="journal article" date="2014" name="Nat. Commun.">
        <title>Multiple recent horizontal transfers of a large genomic region in cheese making fungi.</title>
        <authorList>
            <person name="Cheeseman K."/>
            <person name="Ropars J."/>
            <person name="Renault P."/>
            <person name="Dupont J."/>
            <person name="Gouzy J."/>
            <person name="Branca A."/>
            <person name="Abraham A.L."/>
            <person name="Ceppi M."/>
            <person name="Conseiller E."/>
            <person name="Debuchy R."/>
            <person name="Malagnac F."/>
            <person name="Goarin A."/>
            <person name="Silar P."/>
            <person name="Lacoste S."/>
            <person name="Sallet E."/>
            <person name="Bensimon A."/>
            <person name="Giraud T."/>
            <person name="Brygoo Y."/>
        </authorList>
    </citation>
    <scope>NUCLEOTIDE SEQUENCE [LARGE SCALE GENOMIC DNA]</scope>
    <source>
        <strain evidence="9">FM 013</strain>
    </source>
</reference>
<protein>
    <submittedName>
        <fullName evidence="8">Sucrose/H+ symporter, plant</fullName>
    </submittedName>
</protein>
<dbReference type="PANTHER" id="PTHR23511">
    <property type="entry name" value="SYNAPTIC VESICLE GLYCOPROTEIN 2"/>
    <property type="match status" value="1"/>
</dbReference>
<sequence length="494" mass="53877">MDDEKSEHVKMEPLDAVISVAHGNVSVLTSNELVVDHVIEAIGMGRYQWQLLFSCSFGFLVDQMLLISITIIMPNAAKEFGPRYQTLLSASLYAGLFVGALTCGILADLLGRKLIWQLSIFGVSSVTLLAASSPNWAALNIWTTLCGFLAGGNLAIDLTVLAESLPQKWAFLLTGIACVWGLGNAVTALISWPLVVQFCCPNGTNPETCARSDNMGWRYIDIVLGGLCLIMSIVRSFILGMHESPKWLVSKGRIDDAVRALNSISSKNKSEFTADPQLFIDIPQEQVANPTWLEDVVSMRELFYGWKNIKLMGIMMLLWAFVGICYPLYNVFLPYYLEAHGANLGDGSNYQTYRDLAISSVVGIFGPLLSAYFVSLPKLRHQGALVITGCICALFAGLFTQVRTEGQNIGFSCMINFWLNAVYAIIYGYTPACLTTKHRGVGCGMLMACGRLVSISAPFIATFGDVTSGVPLWVSCALYVAIALLGLALPRIDH</sequence>
<feature type="transmembrane region" description="Helical" evidence="6">
    <location>
        <begin position="470"/>
        <end position="489"/>
    </location>
</feature>
<keyword evidence="3 6" id="KW-0812">Transmembrane</keyword>
<evidence type="ECO:0000256" key="2">
    <source>
        <dbReference type="ARBA" id="ARBA00022448"/>
    </source>
</evidence>
<feature type="transmembrane region" description="Helical" evidence="6">
    <location>
        <begin position="441"/>
        <end position="464"/>
    </location>
</feature>
<keyword evidence="4 6" id="KW-1133">Transmembrane helix</keyword>
<dbReference type="Pfam" id="PF07690">
    <property type="entry name" value="MFS_1"/>
    <property type="match status" value="1"/>
</dbReference>
<dbReference type="EMBL" id="HG793145">
    <property type="protein sequence ID" value="CRL24615.1"/>
    <property type="molecule type" value="Genomic_DNA"/>
</dbReference>
<dbReference type="SUPFAM" id="SSF103473">
    <property type="entry name" value="MFS general substrate transporter"/>
    <property type="match status" value="1"/>
</dbReference>
<evidence type="ECO:0000256" key="5">
    <source>
        <dbReference type="ARBA" id="ARBA00023136"/>
    </source>
</evidence>
<organism evidence="8 9">
    <name type="scientific">Penicillium camemberti (strain FM 013)</name>
    <dbReference type="NCBI Taxonomy" id="1429867"/>
    <lineage>
        <taxon>Eukaryota</taxon>
        <taxon>Fungi</taxon>
        <taxon>Dikarya</taxon>
        <taxon>Ascomycota</taxon>
        <taxon>Pezizomycotina</taxon>
        <taxon>Eurotiomycetes</taxon>
        <taxon>Eurotiomycetidae</taxon>
        <taxon>Eurotiales</taxon>
        <taxon>Aspergillaceae</taxon>
        <taxon>Penicillium</taxon>
    </lineage>
</organism>
<evidence type="ECO:0000256" key="3">
    <source>
        <dbReference type="ARBA" id="ARBA00022692"/>
    </source>
</evidence>
<feature type="transmembrane region" description="Helical" evidence="6">
    <location>
        <begin position="309"/>
        <end position="329"/>
    </location>
</feature>